<name>A0A9P9YW72_9MUSC</name>
<comment type="caution">
    <text evidence="1">The sequence shown here is derived from an EMBL/GenBank/DDBJ whole genome shotgun (WGS) entry which is preliminary data.</text>
</comment>
<evidence type="ECO:0000313" key="2">
    <source>
        <dbReference type="Proteomes" id="UP001059596"/>
    </source>
</evidence>
<evidence type="ECO:0000313" key="1">
    <source>
        <dbReference type="EMBL" id="KAI8044206.1"/>
    </source>
</evidence>
<keyword evidence="2" id="KW-1185">Reference proteome</keyword>
<accession>A0A9P9YW72</accession>
<dbReference type="AlphaFoldDB" id="A0A9P9YW72"/>
<sequence>MLIEIPKSRLASLTYHIRPTAM</sequence>
<dbReference type="EMBL" id="JAMKOV010000001">
    <property type="protein sequence ID" value="KAI8044206.1"/>
    <property type="molecule type" value="Genomic_DNA"/>
</dbReference>
<reference evidence="1" key="1">
    <citation type="journal article" date="2023" name="Genome Biol. Evol.">
        <title>Long-read-based Genome Assembly of Drosophila gunungcola Reveals Fewer Chemosensory Genes in Flower-breeding Species.</title>
        <authorList>
            <person name="Negi A."/>
            <person name="Liao B.Y."/>
            <person name="Yeh S.D."/>
        </authorList>
    </citation>
    <scope>NUCLEOTIDE SEQUENCE</scope>
    <source>
        <strain evidence="1">Sukarami</strain>
    </source>
</reference>
<proteinExistence type="predicted"/>
<dbReference type="Proteomes" id="UP001059596">
    <property type="component" value="Chromosome 3R"/>
</dbReference>
<protein>
    <submittedName>
        <fullName evidence="1">Uncharacterized protein</fullName>
    </submittedName>
</protein>
<organism evidence="1 2">
    <name type="scientific">Drosophila gunungcola</name>
    <name type="common">fruit fly</name>
    <dbReference type="NCBI Taxonomy" id="103775"/>
    <lineage>
        <taxon>Eukaryota</taxon>
        <taxon>Metazoa</taxon>
        <taxon>Ecdysozoa</taxon>
        <taxon>Arthropoda</taxon>
        <taxon>Hexapoda</taxon>
        <taxon>Insecta</taxon>
        <taxon>Pterygota</taxon>
        <taxon>Neoptera</taxon>
        <taxon>Endopterygota</taxon>
        <taxon>Diptera</taxon>
        <taxon>Brachycera</taxon>
        <taxon>Muscomorpha</taxon>
        <taxon>Ephydroidea</taxon>
        <taxon>Drosophilidae</taxon>
        <taxon>Drosophila</taxon>
        <taxon>Sophophora</taxon>
    </lineage>
</organism>
<gene>
    <name evidence="1" type="ORF">M5D96_000357</name>
</gene>